<feature type="transmembrane region" description="Helical" evidence="2">
    <location>
        <begin position="187"/>
        <end position="207"/>
    </location>
</feature>
<keyword evidence="2" id="KW-0812">Transmembrane</keyword>
<proteinExistence type="predicted"/>
<comment type="caution">
    <text evidence="3">The sequence shown here is derived from an EMBL/GenBank/DDBJ whole genome shotgun (WGS) entry which is preliminary data.</text>
</comment>
<gene>
    <name evidence="3" type="ORF">POM88_005292</name>
</gene>
<reference evidence="3" key="2">
    <citation type="submission" date="2023-05" db="EMBL/GenBank/DDBJ databases">
        <authorList>
            <person name="Schelkunov M.I."/>
        </authorList>
    </citation>
    <scope>NUCLEOTIDE SEQUENCE</scope>
    <source>
        <strain evidence="3">Hsosn_3</strain>
        <tissue evidence="3">Leaf</tissue>
    </source>
</reference>
<feature type="region of interest" description="Disordered" evidence="1">
    <location>
        <begin position="440"/>
        <end position="460"/>
    </location>
</feature>
<name>A0AAD8JNF0_9APIA</name>
<dbReference type="AlphaFoldDB" id="A0AAD8JNF0"/>
<feature type="transmembrane region" description="Helical" evidence="2">
    <location>
        <begin position="109"/>
        <end position="126"/>
    </location>
</feature>
<dbReference type="PANTHER" id="PTHR36009">
    <property type="match status" value="1"/>
</dbReference>
<dbReference type="PANTHER" id="PTHR36009:SF3">
    <property type="entry name" value="TRANSMEMBRANE PROTEIN"/>
    <property type="match status" value="1"/>
</dbReference>
<keyword evidence="2" id="KW-0472">Membrane</keyword>
<feature type="region of interest" description="Disordered" evidence="1">
    <location>
        <begin position="78"/>
        <end position="100"/>
    </location>
</feature>
<protein>
    <submittedName>
        <fullName evidence="3">Cardiolipin synthase N-terminal</fullName>
    </submittedName>
</protein>
<evidence type="ECO:0000256" key="1">
    <source>
        <dbReference type="SAM" id="MobiDB-lite"/>
    </source>
</evidence>
<evidence type="ECO:0000313" key="3">
    <source>
        <dbReference type="EMBL" id="KAK1405687.1"/>
    </source>
</evidence>
<accession>A0AAD8JNF0</accession>
<sequence>MLASTSLVSSNFLSLSSKTPISTNSSQKSYSNSSNSISLTFKKTSISKNVFFQQKRYKELTFLSPITKTRSLQICHNSINTQDSQDPEENEIDNNNGSGGGGENWTTSVLLFFLWGGLMFYIFNLAPNQTPSRDMYFLKKLLNLKGDDGFHMNEVLVSLWYIMGLWPLVYSMLLLPFGRSSKSKIPVWPFLILSCFGGAYALFPYFILWRPPFPPIEEAELSRWPLNFLESKLTAGITIAAGLGIIIYAGVASGDVWIEFYQYFRESKFIHLTCIDFSLLSAFAPFWVYNDMTARKWDDKGIWLLPVSVIPFVERRVGQTNSRNNRREISAHKRGKIIRRNKNPIKREKTMRSFFCNPPQFVGGVCISKMTEQSRVRDAQVPDVPRSELVLQNLNVPKTSKVTSSQPSSPVTVPKGPGVKYNCLCSPTTHVGSFRCRHHRNMSRSSRSVGSKLNELSGDS</sequence>
<feature type="transmembrane region" description="Helical" evidence="2">
    <location>
        <begin position="269"/>
        <end position="289"/>
    </location>
</feature>
<dbReference type="EMBL" id="JAUIZM010000001">
    <property type="protein sequence ID" value="KAK1405687.1"/>
    <property type="molecule type" value="Genomic_DNA"/>
</dbReference>
<keyword evidence="4" id="KW-1185">Reference proteome</keyword>
<organism evidence="3 4">
    <name type="scientific">Heracleum sosnowskyi</name>
    <dbReference type="NCBI Taxonomy" id="360622"/>
    <lineage>
        <taxon>Eukaryota</taxon>
        <taxon>Viridiplantae</taxon>
        <taxon>Streptophyta</taxon>
        <taxon>Embryophyta</taxon>
        <taxon>Tracheophyta</taxon>
        <taxon>Spermatophyta</taxon>
        <taxon>Magnoliopsida</taxon>
        <taxon>eudicotyledons</taxon>
        <taxon>Gunneridae</taxon>
        <taxon>Pentapetalae</taxon>
        <taxon>asterids</taxon>
        <taxon>campanulids</taxon>
        <taxon>Apiales</taxon>
        <taxon>Apiaceae</taxon>
        <taxon>Apioideae</taxon>
        <taxon>apioid superclade</taxon>
        <taxon>Tordylieae</taxon>
        <taxon>Tordyliinae</taxon>
        <taxon>Heracleum</taxon>
    </lineage>
</organism>
<dbReference type="Proteomes" id="UP001237642">
    <property type="component" value="Unassembled WGS sequence"/>
</dbReference>
<keyword evidence="2" id="KW-1133">Transmembrane helix</keyword>
<feature type="transmembrane region" description="Helical" evidence="2">
    <location>
        <begin position="233"/>
        <end position="257"/>
    </location>
</feature>
<feature type="transmembrane region" description="Helical" evidence="2">
    <location>
        <begin position="155"/>
        <end position="175"/>
    </location>
</feature>
<evidence type="ECO:0000256" key="2">
    <source>
        <dbReference type="SAM" id="Phobius"/>
    </source>
</evidence>
<reference evidence="3" key="1">
    <citation type="submission" date="2023-02" db="EMBL/GenBank/DDBJ databases">
        <title>Genome of toxic invasive species Heracleum sosnowskyi carries increased number of genes despite the absence of recent whole-genome duplications.</title>
        <authorList>
            <person name="Schelkunov M."/>
            <person name="Shtratnikova V."/>
            <person name="Makarenko M."/>
            <person name="Klepikova A."/>
            <person name="Omelchenko D."/>
            <person name="Novikova G."/>
            <person name="Obukhova E."/>
            <person name="Bogdanov V."/>
            <person name="Penin A."/>
            <person name="Logacheva M."/>
        </authorList>
    </citation>
    <scope>NUCLEOTIDE SEQUENCE</scope>
    <source>
        <strain evidence="3">Hsosn_3</strain>
        <tissue evidence="3">Leaf</tissue>
    </source>
</reference>
<evidence type="ECO:0000313" key="4">
    <source>
        <dbReference type="Proteomes" id="UP001237642"/>
    </source>
</evidence>